<evidence type="ECO:0000259" key="9">
    <source>
        <dbReference type="Pfam" id="PF08100"/>
    </source>
</evidence>
<comment type="caution">
    <text evidence="10">The sequence shown here is derived from an EMBL/GenBank/DDBJ whole genome shotgun (WGS) entry which is preliminary data.</text>
</comment>
<dbReference type="GO" id="GO:0032259">
    <property type="term" value="P:methylation"/>
    <property type="evidence" value="ECO:0007669"/>
    <property type="project" value="UniProtKB-KW"/>
</dbReference>
<dbReference type="Proteomes" id="UP000288716">
    <property type="component" value="Unassembled WGS sequence"/>
</dbReference>
<evidence type="ECO:0000256" key="4">
    <source>
        <dbReference type="ARBA" id="ARBA00037645"/>
    </source>
</evidence>
<dbReference type="SUPFAM" id="SSF46785">
    <property type="entry name" value="Winged helix' DNA-binding domain"/>
    <property type="match status" value="1"/>
</dbReference>
<dbReference type="GO" id="GO:0046983">
    <property type="term" value="F:protein dimerization activity"/>
    <property type="evidence" value="ECO:0007669"/>
    <property type="project" value="InterPro"/>
</dbReference>
<proteinExistence type="predicted"/>
<keyword evidence="3" id="KW-0949">S-adenosyl-L-methionine</keyword>
<evidence type="ECO:0000256" key="3">
    <source>
        <dbReference type="ARBA" id="ARBA00022691"/>
    </source>
</evidence>
<feature type="non-terminal residue" evidence="10">
    <location>
        <position position="1"/>
    </location>
</feature>
<evidence type="ECO:0000256" key="6">
    <source>
        <dbReference type="ARBA" id="ARBA00040730"/>
    </source>
</evidence>
<dbReference type="PANTHER" id="PTHR43712">
    <property type="entry name" value="PUTATIVE (AFU_ORTHOLOGUE AFUA_4G14580)-RELATED"/>
    <property type="match status" value="1"/>
</dbReference>
<protein>
    <recommendedName>
        <fullName evidence="6">Acetylserotonin O-methyltransferase</fullName>
        <ecNumber evidence="5">2.1.1.4</ecNumber>
    </recommendedName>
    <alternativeName>
        <fullName evidence="7">Hydroxyindole O-methyltransferase</fullName>
    </alternativeName>
</protein>
<accession>A0A443RYA2</accession>
<keyword evidence="11" id="KW-1185">Reference proteome</keyword>
<comment type="function">
    <text evidence="4">Catalyzes the transfer of a methyl group onto N-acetylserotonin, producing melatonin (N-acetyl-5-methoxytryptamine).</text>
</comment>
<dbReference type="Gene3D" id="1.10.287.1350">
    <property type="match status" value="1"/>
</dbReference>
<evidence type="ECO:0000256" key="1">
    <source>
        <dbReference type="ARBA" id="ARBA00022603"/>
    </source>
</evidence>
<dbReference type="GO" id="GO:0017096">
    <property type="term" value="F:acetylserotonin O-methyltransferase activity"/>
    <property type="evidence" value="ECO:0007669"/>
    <property type="project" value="UniProtKB-EC"/>
</dbReference>
<gene>
    <name evidence="10" type="ORF">B4U80_12106</name>
</gene>
<evidence type="ECO:0000259" key="8">
    <source>
        <dbReference type="Pfam" id="PF00891"/>
    </source>
</evidence>
<dbReference type="InterPro" id="IPR012967">
    <property type="entry name" value="COMT_dimerisation"/>
</dbReference>
<sequence length="336" mass="37829">TDEERQVAIEAIEVITGYWKSRAVSCAASLNIADYVTEKPVSIDVLAEKTGANSHALHRLMRALASIGFFKEVGERHFSITPLAATLKTNAKNSVKYTAISFGHDEYPGWITLEETIKTGKSGFLQKYGIGYYDSLKDKPVEFENFVHMCEDYTRLFNMNMTSYYDFTQFKHIIDCAGNNGEFLINILEHVPHAKGTVFDEAHAIEAAKKRVAQSSVKDRMSFEAGSFLDSVPAGGDCYMIKSAVVDWLDDAAVKIFHNVKKHLKPGNRFLVIQSVIPSGNEYHPGKWTDLLYQVFTTGIERTRKETEELCRKAGMKLVKIIPTDYPLFDIIEMTV</sequence>
<dbReference type="InterPro" id="IPR036388">
    <property type="entry name" value="WH-like_DNA-bd_sf"/>
</dbReference>
<dbReference type="AlphaFoldDB" id="A0A443RYA2"/>
<feature type="domain" description="O-methyltransferase C-terminal" evidence="8">
    <location>
        <begin position="110"/>
        <end position="316"/>
    </location>
</feature>
<dbReference type="PROSITE" id="PS51683">
    <property type="entry name" value="SAM_OMT_II"/>
    <property type="match status" value="1"/>
</dbReference>
<organism evidence="10 11">
    <name type="scientific">Leptotrombidium deliense</name>
    <dbReference type="NCBI Taxonomy" id="299467"/>
    <lineage>
        <taxon>Eukaryota</taxon>
        <taxon>Metazoa</taxon>
        <taxon>Ecdysozoa</taxon>
        <taxon>Arthropoda</taxon>
        <taxon>Chelicerata</taxon>
        <taxon>Arachnida</taxon>
        <taxon>Acari</taxon>
        <taxon>Acariformes</taxon>
        <taxon>Trombidiformes</taxon>
        <taxon>Prostigmata</taxon>
        <taxon>Anystina</taxon>
        <taxon>Parasitengona</taxon>
        <taxon>Trombiculoidea</taxon>
        <taxon>Trombiculidae</taxon>
        <taxon>Leptotrombidium</taxon>
    </lineage>
</organism>
<dbReference type="EC" id="2.1.1.4" evidence="5"/>
<dbReference type="Pfam" id="PF00891">
    <property type="entry name" value="Methyltransf_2"/>
    <property type="match status" value="1"/>
</dbReference>
<dbReference type="SUPFAM" id="SSF53335">
    <property type="entry name" value="S-adenosyl-L-methionine-dependent methyltransferases"/>
    <property type="match status" value="1"/>
</dbReference>
<dbReference type="PANTHER" id="PTHR43712:SF2">
    <property type="entry name" value="O-METHYLTRANSFERASE CICE"/>
    <property type="match status" value="1"/>
</dbReference>
<dbReference type="InterPro" id="IPR001077">
    <property type="entry name" value="COMT_C"/>
</dbReference>
<dbReference type="Pfam" id="PF08100">
    <property type="entry name" value="Dimerisation"/>
    <property type="match status" value="1"/>
</dbReference>
<dbReference type="OrthoDB" id="1606438at2759"/>
<dbReference type="InterPro" id="IPR029063">
    <property type="entry name" value="SAM-dependent_MTases_sf"/>
</dbReference>
<dbReference type="InterPro" id="IPR036390">
    <property type="entry name" value="WH_DNA-bd_sf"/>
</dbReference>
<evidence type="ECO:0000313" key="11">
    <source>
        <dbReference type="Proteomes" id="UP000288716"/>
    </source>
</evidence>
<evidence type="ECO:0000256" key="7">
    <source>
        <dbReference type="ARBA" id="ARBA00043054"/>
    </source>
</evidence>
<feature type="domain" description="O-methyltransferase dimerisation" evidence="9">
    <location>
        <begin position="13"/>
        <end position="87"/>
    </location>
</feature>
<dbReference type="EMBL" id="NCKV01018326">
    <property type="protein sequence ID" value="RWS20321.1"/>
    <property type="molecule type" value="Genomic_DNA"/>
</dbReference>
<evidence type="ECO:0000313" key="10">
    <source>
        <dbReference type="EMBL" id="RWS20321.1"/>
    </source>
</evidence>
<dbReference type="PIRSF" id="PIRSF005739">
    <property type="entry name" value="O-mtase"/>
    <property type="match status" value="1"/>
</dbReference>
<keyword evidence="2" id="KW-0808">Transferase</keyword>
<evidence type="ECO:0000256" key="2">
    <source>
        <dbReference type="ARBA" id="ARBA00022679"/>
    </source>
</evidence>
<reference evidence="10 11" key="1">
    <citation type="journal article" date="2018" name="Gigascience">
        <title>Genomes of trombidid mites reveal novel predicted allergens and laterally-transferred genes associated with secondary metabolism.</title>
        <authorList>
            <person name="Dong X."/>
            <person name="Chaisiri K."/>
            <person name="Xia D."/>
            <person name="Armstrong S.D."/>
            <person name="Fang Y."/>
            <person name="Donnelly M.J."/>
            <person name="Kadowaki T."/>
            <person name="McGarry J.W."/>
            <person name="Darby A.C."/>
            <person name="Makepeace B.L."/>
        </authorList>
    </citation>
    <scope>NUCLEOTIDE SEQUENCE [LARGE SCALE GENOMIC DNA]</scope>
    <source>
        <strain evidence="10">UoL-UT</strain>
    </source>
</reference>
<name>A0A443RYA2_9ACAR</name>
<dbReference type="Gene3D" id="1.10.10.10">
    <property type="entry name" value="Winged helix-like DNA-binding domain superfamily/Winged helix DNA-binding domain"/>
    <property type="match status" value="1"/>
</dbReference>
<evidence type="ECO:0000256" key="5">
    <source>
        <dbReference type="ARBA" id="ARBA00039116"/>
    </source>
</evidence>
<keyword evidence="1" id="KW-0489">Methyltransferase</keyword>
<dbReference type="VEuPathDB" id="VectorBase:LDEU011719"/>
<dbReference type="InterPro" id="IPR016461">
    <property type="entry name" value="COMT-like"/>
</dbReference>
<dbReference type="Gene3D" id="3.40.50.150">
    <property type="entry name" value="Vaccinia Virus protein VP39"/>
    <property type="match status" value="1"/>
</dbReference>